<feature type="domain" description="F-box" evidence="1">
    <location>
        <begin position="15"/>
        <end position="65"/>
    </location>
</feature>
<dbReference type="InterPro" id="IPR036047">
    <property type="entry name" value="F-box-like_dom_sf"/>
</dbReference>
<sequence>MSNHATTDQCSTSGTDFITTLPCELFDDVLKALDFFDIYRCRGVNRYWRDRLAYLMTLDSMKQKMYLTGAKLQDHNPHLSVVVYEDDDDNDNAIYPVLKHMSEKLVKGEVSFRTYKQERIAIHNASSACISSGRFYDTGASQSVEELKRRPCIDCYLYHDEFRYDNLHPVLRNLSKKDICLLGYDSRIFLLMGRVTLDDLLEEGDDLGPEGISRDNSMDLLKYLASIRHQLKAYTKDLFIQPPCESLVISNAYCRPKNRLSNPTGKPLTLGRAVRQIVDFCFRDIGLENYGIRRGHAYDYEPPNGENLSLQEAEEMMLREVAGIYTDLADFHKPHAYYEDLVKRFAK</sequence>
<evidence type="ECO:0000313" key="2">
    <source>
        <dbReference type="EMBL" id="KAF1996915.1"/>
    </source>
</evidence>
<dbReference type="PROSITE" id="PS50181">
    <property type="entry name" value="FBOX"/>
    <property type="match status" value="1"/>
</dbReference>
<evidence type="ECO:0000313" key="3">
    <source>
        <dbReference type="Proteomes" id="UP000799779"/>
    </source>
</evidence>
<dbReference type="SUPFAM" id="SSF81383">
    <property type="entry name" value="F-box domain"/>
    <property type="match status" value="1"/>
</dbReference>
<name>A0A6A5WCQ2_9PLEO</name>
<proteinExistence type="predicted"/>
<gene>
    <name evidence="2" type="ORF">P154DRAFT_301276</name>
</gene>
<protein>
    <recommendedName>
        <fullName evidence="1">F-box domain-containing protein</fullName>
    </recommendedName>
</protein>
<organism evidence="2 3">
    <name type="scientific">Amniculicola lignicola CBS 123094</name>
    <dbReference type="NCBI Taxonomy" id="1392246"/>
    <lineage>
        <taxon>Eukaryota</taxon>
        <taxon>Fungi</taxon>
        <taxon>Dikarya</taxon>
        <taxon>Ascomycota</taxon>
        <taxon>Pezizomycotina</taxon>
        <taxon>Dothideomycetes</taxon>
        <taxon>Pleosporomycetidae</taxon>
        <taxon>Pleosporales</taxon>
        <taxon>Amniculicolaceae</taxon>
        <taxon>Amniculicola</taxon>
    </lineage>
</organism>
<dbReference type="InterPro" id="IPR001810">
    <property type="entry name" value="F-box_dom"/>
</dbReference>
<accession>A0A6A5WCQ2</accession>
<dbReference type="Gene3D" id="1.20.1280.50">
    <property type="match status" value="1"/>
</dbReference>
<dbReference type="AlphaFoldDB" id="A0A6A5WCQ2"/>
<reference evidence="2" key="1">
    <citation type="journal article" date="2020" name="Stud. Mycol.">
        <title>101 Dothideomycetes genomes: a test case for predicting lifestyles and emergence of pathogens.</title>
        <authorList>
            <person name="Haridas S."/>
            <person name="Albert R."/>
            <person name="Binder M."/>
            <person name="Bloem J."/>
            <person name="Labutti K."/>
            <person name="Salamov A."/>
            <person name="Andreopoulos B."/>
            <person name="Baker S."/>
            <person name="Barry K."/>
            <person name="Bills G."/>
            <person name="Bluhm B."/>
            <person name="Cannon C."/>
            <person name="Castanera R."/>
            <person name="Culley D."/>
            <person name="Daum C."/>
            <person name="Ezra D."/>
            <person name="Gonzalez J."/>
            <person name="Henrissat B."/>
            <person name="Kuo A."/>
            <person name="Liang C."/>
            <person name="Lipzen A."/>
            <person name="Lutzoni F."/>
            <person name="Magnuson J."/>
            <person name="Mondo S."/>
            <person name="Nolan M."/>
            <person name="Ohm R."/>
            <person name="Pangilinan J."/>
            <person name="Park H.-J."/>
            <person name="Ramirez L."/>
            <person name="Alfaro M."/>
            <person name="Sun H."/>
            <person name="Tritt A."/>
            <person name="Yoshinaga Y."/>
            <person name="Zwiers L.-H."/>
            <person name="Turgeon B."/>
            <person name="Goodwin S."/>
            <person name="Spatafora J."/>
            <person name="Crous P."/>
            <person name="Grigoriev I."/>
        </authorList>
    </citation>
    <scope>NUCLEOTIDE SEQUENCE</scope>
    <source>
        <strain evidence="2">CBS 123094</strain>
    </source>
</reference>
<keyword evidence="3" id="KW-1185">Reference proteome</keyword>
<evidence type="ECO:0000259" key="1">
    <source>
        <dbReference type="PROSITE" id="PS50181"/>
    </source>
</evidence>
<dbReference type="Proteomes" id="UP000799779">
    <property type="component" value="Unassembled WGS sequence"/>
</dbReference>
<dbReference type="EMBL" id="ML977619">
    <property type="protein sequence ID" value="KAF1996915.1"/>
    <property type="molecule type" value="Genomic_DNA"/>
</dbReference>